<dbReference type="Proteomes" id="UP000265515">
    <property type="component" value="Unassembled WGS sequence"/>
</dbReference>
<feature type="region of interest" description="Disordered" evidence="1">
    <location>
        <begin position="206"/>
        <end position="225"/>
    </location>
</feature>
<feature type="region of interest" description="Disordered" evidence="1">
    <location>
        <begin position="125"/>
        <end position="170"/>
    </location>
</feature>
<dbReference type="OrthoDB" id="9974421at2759"/>
<dbReference type="Gene3D" id="3.40.50.1820">
    <property type="entry name" value="alpha/beta hydrolase"/>
    <property type="match status" value="1"/>
</dbReference>
<dbReference type="Pfam" id="PF04083">
    <property type="entry name" value="Abhydro_lipase"/>
    <property type="match status" value="1"/>
</dbReference>
<feature type="compositionally biased region" description="Basic residues" evidence="1">
    <location>
        <begin position="148"/>
        <end position="157"/>
    </location>
</feature>
<dbReference type="SUPFAM" id="SSF53474">
    <property type="entry name" value="alpha/beta-Hydrolases"/>
    <property type="match status" value="1"/>
</dbReference>
<reference evidence="3 4" key="1">
    <citation type="journal article" date="2018" name="Cell">
        <title>The Chara Genome: Secondary Complexity and Implications for Plant Terrestrialization.</title>
        <authorList>
            <person name="Nishiyama T."/>
            <person name="Sakayama H."/>
            <person name="Vries J.D."/>
            <person name="Buschmann H."/>
            <person name="Saint-Marcoux D."/>
            <person name="Ullrich K.K."/>
            <person name="Haas F.B."/>
            <person name="Vanderstraeten L."/>
            <person name="Becker D."/>
            <person name="Lang D."/>
            <person name="Vosolsobe S."/>
            <person name="Rombauts S."/>
            <person name="Wilhelmsson P.K.I."/>
            <person name="Janitza P."/>
            <person name="Kern R."/>
            <person name="Heyl A."/>
            <person name="Rumpler F."/>
            <person name="Villalobos L.I.A.C."/>
            <person name="Clay J.M."/>
            <person name="Skokan R."/>
            <person name="Toyoda A."/>
            <person name="Suzuki Y."/>
            <person name="Kagoshima H."/>
            <person name="Schijlen E."/>
            <person name="Tajeshwar N."/>
            <person name="Catarino B."/>
            <person name="Hetherington A.J."/>
            <person name="Saltykova A."/>
            <person name="Bonnot C."/>
            <person name="Breuninger H."/>
            <person name="Symeonidi A."/>
            <person name="Radhakrishnan G.V."/>
            <person name="Van Nieuwerburgh F."/>
            <person name="Deforce D."/>
            <person name="Chang C."/>
            <person name="Karol K.G."/>
            <person name="Hedrich R."/>
            <person name="Ulvskov P."/>
            <person name="Glockner G."/>
            <person name="Delwiche C.F."/>
            <person name="Petrasek J."/>
            <person name="Van de Peer Y."/>
            <person name="Friml J."/>
            <person name="Beilby M."/>
            <person name="Dolan L."/>
            <person name="Kohara Y."/>
            <person name="Sugano S."/>
            <person name="Fujiyama A."/>
            <person name="Delaux P.-M."/>
            <person name="Quint M."/>
            <person name="TheiBen G."/>
            <person name="Hagemann M."/>
            <person name="Harholt J."/>
            <person name="Dunand C."/>
            <person name="Zachgo S."/>
            <person name="Langdale J."/>
            <person name="Maumus F."/>
            <person name="Straeten D.V.D."/>
            <person name="Gould S.B."/>
            <person name="Rensing S.A."/>
        </authorList>
    </citation>
    <scope>NUCLEOTIDE SEQUENCE [LARGE SCALE GENOMIC DNA]</scope>
    <source>
        <strain evidence="3 4">S276</strain>
    </source>
</reference>
<feature type="compositionally biased region" description="Polar residues" evidence="1">
    <location>
        <begin position="980"/>
        <end position="989"/>
    </location>
</feature>
<evidence type="ECO:0000259" key="2">
    <source>
        <dbReference type="Pfam" id="PF04083"/>
    </source>
</evidence>
<keyword evidence="4" id="KW-1185">Reference proteome</keyword>
<sequence length="996" mass="109605">MRPLAAASHVCTETLVVGGVQPTIATWSLISSQSYEENTMQRLVAGILEIWKESVKTVSREGFNTTVRILNGVSEAVLALFPSGANSIHPLRPSFGSPTMPQWMEEGVSSFNTFILELVADRDSTTESSGYDSEGASSSDGSGQSLPAHHHHYHHRNQSMGHTRRQDAGSRSGIVGKLKKTVFAVLKVTLWPLIVVVWLSKRPRRSSADRESNGGLSRTSSSGSLMGMAVRARRELDRRVHEIREYATHLNDYRRRGLIEDLQLTVELVIEKWFDFLKATSNYLLSPWMMVKVVANRGRQLVFGVEQPCTSVRVESESRLQRLGLALNTDDRTCEDIIRDTGYPYEAMKVTTEDGYILKLERIPRPESRKVVFMQHGLLDSALGWLSNGVTGSQAFAAYDHGFDVFLGNFRGYSSKEHVNTNISAASYWKYSINEHGVQDIPAMVDKIHEIKCAELAEPNRDSIRRRVPQEGSSSIKSDGGDEAEEAMPYSLSVIAHSLGGAATLIYVVTRQLQNIPHRLSRIILLSPAGFHMKSPTLFDYLSFLVPLVDPLMKRFVPGIYIPTRGLRLLFNKLTQDFQNLPALKALVQVIISSVVSGGDTSDWVGALRNPHYNMNKMPGVSYLVMMHLRQMKSSGRFALYDYGNARMNIAAYGSPTPPDIGAHYHLINVPVDVVLGRNDKLIPQEMVLRHYEIMKSAGCDVSVKDFEYGHLEFLVTNEDELISYVMSRLVIPKSRAIIHSASDRSLSSFSPSPASLRRSWTAHGNLRSAGSEYAAGSSVHVPDGMEANGDVRRLQDSNRSENDGKNGLVNAATKGRDRGRRDTRGRLRRSSSVSGGELSRAHMDGLRRRAVSSAVDLVHIANAAPPSPDALAQTGIVRSDGVVLRSGSGDGLQEFGQTDNQLQLGKADIDGVSVAETSCRSAVSRELCVADQSHLSSYEGSNPGLGSVYRQEGNGNDEKYAPEDMGKGKEAQRGGRNGVCNSRESMPSDSRRAAC</sequence>
<feature type="region of interest" description="Disordered" evidence="1">
    <location>
        <begin position="462"/>
        <end position="483"/>
    </location>
</feature>
<dbReference type="GO" id="GO:0006629">
    <property type="term" value="P:lipid metabolic process"/>
    <property type="evidence" value="ECO:0007669"/>
    <property type="project" value="InterPro"/>
</dbReference>
<dbReference type="OMA" id="KDHIVHR"/>
<evidence type="ECO:0000313" key="3">
    <source>
        <dbReference type="EMBL" id="GBG58765.1"/>
    </source>
</evidence>
<dbReference type="FunFam" id="3.40.50.1820:FF:000091">
    <property type="entry name" value="Gastric triacylglycerol lipase"/>
    <property type="match status" value="1"/>
</dbReference>
<feature type="compositionally biased region" description="Low complexity" evidence="1">
    <location>
        <begin position="127"/>
        <end position="145"/>
    </location>
</feature>
<feature type="region of interest" description="Disordered" evidence="1">
    <location>
        <begin position="773"/>
        <end position="842"/>
    </location>
</feature>
<dbReference type="PANTHER" id="PTHR11005">
    <property type="entry name" value="LYSOSOMAL ACID LIPASE-RELATED"/>
    <property type="match status" value="1"/>
</dbReference>
<name>A0A388JM02_CHABU</name>
<feature type="compositionally biased region" description="Low complexity" evidence="1">
    <location>
        <begin position="213"/>
        <end position="225"/>
    </location>
</feature>
<gene>
    <name evidence="3" type="ORF">CBR_g165</name>
</gene>
<dbReference type="AlphaFoldDB" id="A0A388JM02"/>
<feature type="compositionally biased region" description="Basic and acidic residues" evidence="1">
    <location>
        <begin position="790"/>
        <end position="805"/>
    </location>
</feature>
<feature type="domain" description="Partial AB-hydrolase lipase" evidence="2">
    <location>
        <begin position="335"/>
        <end position="389"/>
    </location>
</feature>
<dbReference type="InterPro" id="IPR006693">
    <property type="entry name" value="AB_hydrolase_lipase"/>
</dbReference>
<dbReference type="EMBL" id="BFEA01000001">
    <property type="protein sequence ID" value="GBG58765.1"/>
    <property type="molecule type" value="Genomic_DNA"/>
</dbReference>
<evidence type="ECO:0000256" key="1">
    <source>
        <dbReference type="SAM" id="MobiDB-lite"/>
    </source>
</evidence>
<comment type="caution">
    <text evidence="3">The sequence shown here is derived from an EMBL/GenBank/DDBJ whole genome shotgun (WGS) entry which is preliminary data.</text>
</comment>
<dbReference type="InterPro" id="IPR029058">
    <property type="entry name" value="AB_hydrolase_fold"/>
</dbReference>
<proteinExistence type="predicted"/>
<feature type="region of interest" description="Disordered" evidence="1">
    <location>
        <begin position="936"/>
        <end position="996"/>
    </location>
</feature>
<dbReference type="STRING" id="69332.A0A388JM02"/>
<organism evidence="3 4">
    <name type="scientific">Chara braunii</name>
    <name type="common">Braun's stonewort</name>
    <dbReference type="NCBI Taxonomy" id="69332"/>
    <lineage>
        <taxon>Eukaryota</taxon>
        <taxon>Viridiplantae</taxon>
        <taxon>Streptophyta</taxon>
        <taxon>Charophyceae</taxon>
        <taxon>Charales</taxon>
        <taxon>Characeae</taxon>
        <taxon>Chara</taxon>
    </lineage>
</organism>
<protein>
    <recommendedName>
        <fullName evidence="2">Partial AB-hydrolase lipase domain-containing protein</fullName>
    </recommendedName>
</protein>
<evidence type="ECO:0000313" key="4">
    <source>
        <dbReference type="Proteomes" id="UP000265515"/>
    </source>
</evidence>
<feature type="compositionally biased region" description="Basic and acidic residues" evidence="1">
    <location>
        <begin position="815"/>
        <end position="826"/>
    </location>
</feature>
<feature type="compositionally biased region" description="Basic and acidic residues" evidence="1">
    <location>
        <begin position="957"/>
        <end position="974"/>
    </location>
</feature>
<accession>A0A388JM02</accession>
<dbReference type="Gramene" id="GBG58765">
    <property type="protein sequence ID" value="GBG58765"/>
    <property type="gene ID" value="CBR_g165"/>
</dbReference>